<keyword evidence="1" id="KW-0051">Antiviral defense</keyword>
<feature type="region of interest" description="Disordered" evidence="3">
    <location>
        <begin position="287"/>
        <end position="306"/>
    </location>
</feature>
<evidence type="ECO:0000256" key="3">
    <source>
        <dbReference type="SAM" id="MobiDB-lite"/>
    </source>
</evidence>
<sequence length="351" mass="38715">MFVRLAGRVEVNAASLNAQGTAGNLIELTKVRVLRFDGGKPRLVEVPAVTGNTIKHWHFVHFVEAYKSLGGQNLCGFCKRGIGFRSPDRNKRSEQEFVSNCAGEDVHGFLQPENQVRRESLFKASFLLPVEGIEAGFDTVTHNRVVVSEDGTIAGEAGMMLFKRQYSSSLYGFLMSLDLEYVGRLLYSPDHQEVIDNGERVRRGKAALLALLPLLAGDVGASRARALPAWRVRELLVAWSGKPIPQLTHGSYSDYVDISLSTLNEYSNLLNINIEVLTFGIPEEKLKKASKPGESNEQSKQGGRVTIVRKDAWQEIVSHLVGEYEKLRRSRPEEATSSVKSAVESAGEGEG</sequence>
<proteinExistence type="predicted"/>
<dbReference type="NCBIfam" id="TIGR01875">
    <property type="entry name" value="cas_MJ0381"/>
    <property type="match status" value="1"/>
</dbReference>
<dbReference type="AlphaFoldDB" id="A0A7C1T6J0"/>
<comment type="function">
    <text evidence="2">CRISPR (clustered regularly interspaced short palindromic repeat) is an adaptive immune system that provides protection against mobile genetic elements (viruses, transposable elements and conjugative plasmids). CRISPR clusters contain spacers, sequences complementary to antecedent mobile elements, and target invading nucleic acids. CRISPR clusters are transcribed and processed into CRISPR RNA (crRNA).</text>
</comment>
<accession>A0A7C1T6J0</accession>
<dbReference type="InterPro" id="IPR002764">
    <property type="entry name" value="Cas7/Cst2/DevR_sub_I-a/Apern"/>
</dbReference>
<protein>
    <submittedName>
        <fullName evidence="4">Type I-A CRISPR-associated protein Cas7/Csa2</fullName>
    </submittedName>
</protein>
<comment type="caution">
    <text evidence="4">The sequence shown here is derived from an EMBL/GenBank/DDBJ whole genome shotgun (WGS) entry which is preliminary data.</text>
</comment>
<dbReference type="NCBIfam" id="TIGR02583">
    <property type="entry name" value="DevR_archaea"/>
    <property type="match status" value="1"/>
</dbReference>
<evidence type="ECO:0000256" key="2">
    <source>
        <dbReference type="ARBA" id="ARBA00025626"/>
    </source>
</evidence>
<dbReference type="PANTHER" id="PTHR37459">
    <property type="match status" value="1"/>
</dbReference>
<reference evidence="4" key="1">
    <citation type="journal article" date="2020" name="mSystems">
        <title>Genome- and Community-Level Interaction Insights into Carbon Utilization and Element Cycling Functions of Hydrothermarchaeota in Hydrothermal Sediment.</title>
        <authorList>
            <person name="Zhou Z."/>
            <person name="Liu Y."/>
            <person name="Xu W."/>
            <person name="Pan J."/>
            <person name="Luo Z.H."/>
            <person name="Li M."/>
        </authorList>
    </citation>
    <scope>NUCLEOTIDE SEQUENCE [LARGE SCALE GENOMIC DNA]</scope>
    <source>
        <strain evidence="4">SpSt-25</strain>
    </source>
</reference>
<dbReference type="InterPro" id="IPR052681">
    <property type="entry name" value="CRISPR-Cas7/Cst2/DevR"/>
</dbReference>
<feature type="region of interest" description="Disordered" evidence="3">
    <location>
        <begin position="327"/>
        <end position="351"/>
    </location>
</feature>
<dbReference type="InterPro" id="IPR010154">
    <property type="entry name" value="CRISPR-assoc_Cas7/Cst2/DevR"/>
</dbReference>
<dbReference type="EMBL" id="DSKP01000016">
    <property type="protein sequence ID" value="HEB48264.1"/>
    <property type="molecule type" value="Genomic_DNA"/>
</dbReference>
<organism evidence="4">
    <name type="scientific">Thermofilum pendens</name>
    <dbReference type="NCBI Taxonomy" id="2269"/>
    <lineage>
        <taxon>Archaea</taxon>
        <taxon>Thermoproteota</taxon>
        <taxon>Thermoprotei</taxon>
        <taxon>Thermofilales</taxon>
        <taxon>Thermofilaceae</taxon>
        <taxon>Thermofilum</taxon>
    </lineage>
</organism>
<evidence type="ECO:0000313" key="4">
    <source>
        <dbReference type="EMBL" id="HEB48264.1"/>
    </source>
</evidence>
<dbReference type="PANTHER" id="PTHR37459:SF1">
    <property type="entry name" value="CRISPR-ASSOCIATED PROTEIN CAS7_CST2_DEVR"/>
    <property type="match status" value="1"/>
</dbReference>
<name>A0A7C1T6J0_THEPE</name>
<evidence type="ECO:0000256" key="1">
    <source>
        <dbReference type="ARBA" id="ARBA00023118"/>
    </source>
</evidence>
<dbReference type="Pfam" id="PF01905">
    <property type="entry name" value="DevR"/>
    <property type="match status" value="1"/>
</dbReference>
<gene>
    <name evidence="4" type="primary">cas7a</name>
    <name evidence="4" type="ORF">ENP77_00470</name>
</gene>
<dbReference type="GO" id="GO:0051607">
    <property type="term" value="P:defense response to virus"/>
    <property type="evidence" value="ECO:0007669"/>
    <property type="project" value="UniProtKB-KW"/>
</dbReference>